<dbReference type="AlphaFoldDB" id="A0A8J5YIJ0"/>
<dbReference type="GO" id="GO:0009535">
    <property type="term" value="C:chloroplast thylakoid membrane"/>
    <property type="evidence" value="ECO:0007669"/>
    <property type="project" value="UniProtKB-ARBA"/>
</dbReference>
<evidence type="ECO:0000256" key="3">
    <source>
        <dbReference type="ARBA" id="ARBA00022528"/>
    </source>
</evidence>
<keyword evidence="7" id="KW-1133">Transmembrane helix</keyword>
<keyword evidence="6" id="KW-0809">Transit peptide</keyword>
<evidence type="ECO:0000313" key="10">
    <source>
        <dbReference type="EMBL" id="KAG8486269.1"/>
    </source>
</evidence>
<accession>A0A8J5YIJ0</accession>
<name>A0A8J5YIJ0_9ROSI</name>
<evidence type="ECO:0000256" key="9">
    <source>
        <dbReference type="SAM" id="MobiDB-lite"/>
    </source>
</evidence>
<evidence type="ECO:0000256" key="6">
    <source>
        <dbReference type="ARBA" id="ARBA00022946"/>
    </source>
</evidence>
<evidence type="ECO:0000256" key="8">
    <source>
        <dbReference type="ARBA" id="ARBA00023136"/>
    </source>
</evidence>
<feature type="compositionally biased region" description="Basic and acidic residues" evidence="9">
    <location>
        <begin position="445"/>
        <end position="455"/>
    </location>
</feature>
<feature type="region of interest" description="Disordered" evidence="9">
    <location>
        <begin position="367"/>
        <end position="470"/>
    </location>
</feature>
<evidence type="ECO:0000256" key="5">
    <source>
        <dbReference type="ARBA" id="ARBA00022692"/>
    </source>
</evidence>
<comment type="caution">
    <text evidence="10">The sequence shown here is derived from an EMBL/GenBank/DDBJ whole genome shotgun (WGS) entry which is preliminary data.</text>
</comment>
<evidence type="ECO:0000256" key="4">
    <source>
        <dbReference type="ARBA" id="ARBA00022640"/>
    </source>
</evidence>
<keyword evidence="4" id="KW-0934">Plastid</keyword>
<dbReference type="OrthoDB" id="1927399at2759"/>
<dbReference type="Proteomes" id="UP000701853">
    <property type="component" value="Chromosome 8"/>
</dbReference>
<evidence type="ECO:0000256" key="2">
    <source>
        <dbReference type="ARBA" id="ARBA00004370"/>
    </source>
</evidence>
<evidence type="ECO:0008006" key="12">
    <source>
        <dbReference type="Google" id="ProtNLM"/>
    </source>
</evidence>
<reference evidence="10 11" key="1">
    <citation type="journal article" date="2021" name="bioRxiv">
        <title>The Gossypium anomalum genome as a resource for cotton improvement and evolutionary analysis of hybrid incompatibility.</title>
        <authorList>
            <person name="Grover C.E."/>
            <person name="Yuan D."/>
            <person name="Arick M.A."/>
            <person name="Miller E.R."/>
            <person name="Hu G."/>
            <person name="Peterson D.G."/>
            <person name="Wendel J.F."/>
            <person name="Udall J.A."/>
        </authorList>
    </citation>
    <scope>NUCLEOTIDE SEQUENCE [LARGE SCALE GENOMIC DNA]</scope>
    <source>
        <strain evidence="10">JFW-Udall</strain>
        <tissue evidence="10">Leaf</tissue>
    </source>
</reference>
<dbReference type="InterPro" id="IPR044240">
    <property type="entry name" value="STR4-like"/>
</dbReference>
<dbReference type="SUPFAM" id="SSF52821">
    <property type="entry name" value="Rhodanese/Cell cycle control phosphatase"/>
    <property type="match status" value="1"/>
</dbReference>
<sequence length="578" mass="61808">MQMRTLNAATPSLTPLSVLSETRTETRKAPLLPIASPLKLPNSPAFIKTQPALHQCLSRTLHGGLLLLSSLLADGFAKALSYEEALQQTAGSSSSVDFDPNGILDTVVSFVTENPTVVAGGTVALAIPLILSQLLKNPKPWGVESARSAYAKLGDDATAQLLDIRPLKESRDVGSPDIKGFGKKPVSIAYNGEDKPGFLTKLSLKFKEPENTTLFIIDKFDGNSELVAELVTANGFKAAYAVKDGAEGPRGWVNSGLPWIQPKKGLDLSNLTEAFAEAFGEGSDGLSVTVGIAAAAGFGLLAFSEIETILQLLGSAAIVQLVSKKFLYAENRKQTLKQVDEFLNTKVAPKELVDDVKQIGAALLPTTTTSRALPAPTEAKPEPKVEAVAEAPPQTNSVPETVPKADGITGFSRPLSPYASYSDLKPPTSPTPSQPATTKAVHSPPEAKPEPKVEAAAETPSLINSVPKTDGNSGYPKPLSPYPSVMSHFYYSMNFLFHLIVFYKVLEPVVSFSPFLQFHAQRKKMLTFGIVSFLAVSRFEATNISYSITALVSWFHYTVSVSSASEAIGWSGNFKAIK</sequence>
<keyword evidence="3" id="KW-0150">Chloroplast</keyword>
<dbReference type="FunFam" id="3.40.250.10:FF:000044">
    <property type="entry name" value="Rhodanese-like domain-containing protein 4, chloroplastic"/>
    <property type="match status" value="1"/>
</dbReference>
<dbReference type="EMBL" id="JAHUZN010000008">
    <property type="protein sequence ID" value="KAG8486269.1"/>
    <property type="molecule type" value="Genomic_DNA"/>
</dbReference>
<comment type="subcellular location">
    <subcellularLocation>
        <location evidence="2">Membrane</location>
    </subcellularLocation>
    <subcellularLocation>
        <location evidence="1">Plastid</location>
        <location evidence="1">Chloroplast</location>
    </subcellularLocation>
</comment>
<keyword evidence="5" id="KW-0812">Transmembrane</keyword>
<proteinExistence type="predicted"/>
<gene>
    <name evidence="10" type="ORF">CXB51_019625</name>
</gene>
<dbReference type="Gene3D" id="3.40.250.10">
    <property type="entry name" value="Rhodanese-like domain"/>
    <property type="match status" value="1"/>
</dbReference>
<feature type="compositionally biased region" description="Polar residues" evidence="9">
    <location>
        <begin position="461"/>
        <end position="470"/>
    </location>
</feature>
<evidence type="ECO:0000256" key="1">
    <source>
        <dbReference type="ARBA" id="ARBA00004229"/>
    </source>
</evidence>
<keyword evidence="11" id="KW-1185">Reference proteome</keyword>
<keyword evidence="8" id="KW-0472">Membrane</keyword>
<protein>
    <recommendedName>
        <fullName evidence="12">Rhodanese domain-containing protein</fullName>
    </recommendedName>
</protein>
<dbReference type="InterPro" id="IPR036873">
    <property type="entry name" value="Rhodanese-like_dom_sf"/>
</dbReference>
<dbReference type="PANTHER" id="PTHR47377:SF1">
    <property type="entry name" value="RHODANESE-LIKE DOMAIN-CONTAINING PROTEIN 4, CHLOROPLASTIC"/>
    <property type="match status" value="1"/>
</dbReference>
<evidence type="ECO:0000313" key="11">
    <source>
        <dbReference type="Proteomes" id="UP000701853"/>
    </source>
</evidence>
<organism evidence="10 11">
    <name type="scientific">Gossypium anomalum</name>
    <dbReference type="NCBI Taxonomy" id="47600"/>
    <lineage>
        <taxon>Eukaryota</taxon>
        <taxon>Viridiplantae</taxon>
        <taxon>Streptophyta</taxon>
        <taxon>Embryophyta</taxon>
        <taxon>Tracheophyta</taxon>
        <taxon>Spermatophyta</taxon>
        <taxon>Magnoliopsida</taxon>
        <taxon>eudicotyledons</taxon>
        <taxon>Gunneridae</taxon>
        <taxon>Pentapetalae</taxon>
        <taxon>rosids</taxon>
        <taxon>malvids</taxon>
        <taxon>Malvales</taxon>
        <taxon>Malvaceae</taxon>
        <taxon>Malvoideae</taxon>
        <taxon>Gossypium</taxon>
    </lineage>
</organism>
<dbReference type="PANTHER" id="PTHR47377">
    <property type="entry name" value="RHODANESE-LIKE DOMAIN-CONTAINING PROTEIN 4, CHLOROPLASTIC"/>
    <property type="match status" value="1"/>
</dbReference>
<evidence type="ECO:0000256" key="7">
    <source>
        <dbReference type="ARBA" id="ARBA00022989"/>
    </source>
</evidence>